<dbReference type="Proteomes" id="UP000521922">
    <property type="component" value="Unassembled WGS sequence"/>
</dbReference>
<evidence type="ECO:0000313" key="2">
    <source>
        <dbReference type="Proteomes" id="UP000521922"/>
    </source>
</evidence>
<protein>
    <submittedName>
        <fullName evidence="1">Uncharacterized protein</fullName>
    </submittedName>
</protein>
<dbReference type="AlphaFoldDB" id="A0A7Y9DN63"/>
<dbReference type="RefSeq" id="WP_179753333.1">
    <property type="nucleotide sequence ID" value="NZ_BAAAGN010000029.1"/>
</dbReference>
<reference evidence="1 2" key="1">
    <citation type="submission" date="2020-07" db="EMBL/GenBank/DDBJ databases">
        <title>Sequencing the genomes of 1000 actinobacteria strains.</title>
        <authorList>
            <person name="Klenk H.-P."/>
        </authorList>
    </citation>
    <scope>NUCLEOTIDE SEQUENCE [LARGE SCALE GENOMIC DNA]</scope>
    <source>
        <strain evidence="1 2">DSM 7487</strain>
    </source>
</reference>
<comment type="caution">
    <text evidence="1">The sequence shown here is derived from an EMBL/GenBank/DDBJ whole genome shotgun (WGS) entry which is preliminary data.</text>
</comment>
<evidence type="ECO:0000313" key="1">
    <source>
        <dbReference type="EMBL" id="NYD23536.1"/>
    </source>
</evidence>
<name>A0A7Y9DN63_9ACTN</name>
<sequence length="169" mass="18128">MRWDDLFDDLEAQADHERRQDLAAEVADRVRREEATVRLGDRVRAAEGPVTFVLPDGVGVTGTVATTGPGWFLVVEVGSGRRELVHELAVVLVHGAPARSAAPLGEVAARRTFLLAVRALAGRGVRVRTSAGSFTGVITRVGADHLDLEDDRGVRTVPFAAVWTVGERG</sequence>
<dbReference type="EMBL" id="JACCBB010000001">
    <property type="protein sequence ID" value="NYD23536.1"/>
    <property type="molecule type" value="Genomic_DNA"/>
</dbReference>
<gene>
    <name evidence="1" type="ORF">BJ968_003076</name>
</gene>
<proteinExistence type="predicted"/>
<organism evidence="1 2">
    <name type="scientific">Kineococcus aurantiacus</name>
    <dbReference type="NCBI Taxonomy" id="37633"/>
    <lineage>
        <taxon>Bacteria</taxon>
        <taxon>Bacillati</taxon>
        <taxon>Actinomycetota</taxon>
        <taxon>Actinomycetes</taxon>
        <taxon>Kineosporiales</taxon>
        <taxon>Kineosporiaceae</taxon>
        <taxon>Kineococcus</taxon>
    </lineage>
</organism>
<accession>A0A7Y9DN63</accession>
<keyword evidence="2" id="KW-1185">Reference proteome</keyword>